<dbReference type="EMBL" id="CTRP01000011">
    <property type="protein sequence ID" value="CQR72933.1"/>
    <property type="molecule type" value="Genomic_DNA"/>
</dbReference>
<name>A0A0U1L1A2_9FIRM</name>
<feature type="domain" description="N-acetyltransferase" evidence="1">
    <location>
        <begin position="147"/>
        <end position="298"/>
    </location>
</feature>
<dbReference type="Pfam" id="PF00583">
    <property type="entry name" value="Acetyltransf_1"/>
    <property type="match status" value="1"/>
</dbReference>
<dbReference type="NCBIfam" id="TIGR03827">
    <property type="entry name" value="GNAT_ablB"/>
    <property type="match status" value="1"/>
</dbReference>
<gene>
    <name evidence="2" type="ORF">SpAn4DRAFT_3393</name>
</gene>
<proteinExistence type="predicted"/>
<accession>A0A0U1L1A2</accession>
<evidence type="ECO:0000259" key="1">
    <source>
        <dbReference type="PROSITE" id="PS51186"/>
    </source>
</evidence>
<keyword evidence="2" id="KW-0012">Acyltransferase</keyword>
<evidence type="ECO:0000313" key="2">
    <source>
        <dbReference type="EMBL" id="CQR72933.1"/>
    </source>
</evidence>
<dbReference type="GO" id="GO:0008080">
    <property type="term" value="F:N-acetyltransferase activity"/>
    <property type="evidence" value="ECO:0007669"/>
    <property type="project" value="InterPro"/>
</dbReference>
<dbReference type="InterPro" id="IPR000182">
    <property type="entry name" value="GNAT_dom"/>
</dbReference>
<organism evidence="2 3">
    <name type="scientific">Sporomusa ovata</name>
    <dbReference type="NCBI Taxonomy" id="2378"/>
    <lineage>
        <taxon>Bacteria</taxon>
        <taxon>Bacillati</taxon>
        <taxon>Bacillota</taxon>
        <taxon>Negativicutes</taxon>
        <taxon>Selenomonadales</taxon>
        <taxon>Sporomusaceae</taxon>
        <taxon>Sporomusa</taxon>
    </lineage>
</organism>
<dbReference type="SUPFAM" id="SSF55729">
    <property type="entry name" value="Acyl-CoA N-acyltransferases (Nat)"/>
    <property type="match status" value="1"/>
</dbReference>
<keyword evidence="3" id="KW-1185">Reference proteome</keyword>
<dbReference type="PROSITE" id="PS51186">
    <property type="entry name" value="GNAT"/>
    <property type="match status" value="1"/>
</dbReference>
<protein>
    <submittedName>
        <fullName evidence="2">Beta-lysine acetyltransferase</fullName>
        <ecNumber evidence="2">2.3.1.-</ecNumber>
    </submittedName>
</protein>
<dbReference type="Proteomes" id="UP000049855">
    <property type="component" value="Unassembled WGS sequence"/>
</dbReference>
<dbReference type="InterPro" id="IPR022525">
    <property type="entry name" value="GNAT_AblB"/>
</dbReference>
<dbReference type="Gene3D" id="3.40.630.30">
    <property type="match status" value="1"/>
</dbReference>
<sequence length="298" mass="34295">MTLCNIKVEPGDAVNIVSKSQGYHYHKKDNMFSVDMFIDTINHRLKIKKYSCSNYDDFVNYVEYIADANSLSKIIMVAQEFDWEKLFVRGFVLEALHPTFFAGLPGFHIAKFMENKRRISLQWDIEEDIVKQVRTARPNLKSLTDEYEIRSATLNDIPALTQLFNIVFATYPTPLNDAEYLQKLLETNSVFKLVVHHKEIVSVASIDIDYNTKSAELTDCATLRQYEGQGLMSHLVVALEKEAKKLQLITLYTIARAESVGINLVFARNGYNYYGRFVNNCSICGKIEDMNLWSKRVE</sequence>
<evidence type="ECO:0000313" key="3">
    <source>
        <dbReference type="Proteomes" id="UP000049855"/>
    </source>
</evidence>
<dbReference type="AlphaFoldDB" id="A0A0U1L1A2"/>
<reference evidence="3" key="1">
    <citation type="submission" date="2015-03" db="EMBL/GenBank/DDBJ databases">
        <authorList>
            <person name="Nijsse Bart"/>
        </authorList>
    </citation>
    <scope>NUCLEOTIDE SEQUENCE [LARGE SCALE GENOMIC DNA]</scope>
</reference>
<dbReference type="InterPro" id="IPR016181">
    <property type="entry name" value="Acyl_CoA_acyltransferase"/>
</dbReference>
<dbReference type="EC" id="2.3.1.-" evidence="2"/>
<dbReference type="RefSeq" id="WP_021168614.1">
    <property type="nucleotide sequence ID" value="NZ_CTRP01000011.1"/>
</dbReference>
<keyword evidence="2" id="KW-0808">Transferase</keyword>